<reference evidence="1 2" key="1">
    <citation type="submission" date="2018-08" db="EMBL/GenBank/DDBJ databases">
        <title>Genomic Encyclopedia of Type Strains, Phase III (KMG-III): the genomes of soil and plant-associated and newly described type strains.</title>
        <authorList>
            <person name="Whitman W."/>
        </authorList>
    </citation>
    <scope>NUCLEOTIDE SEQUENCE [LARGE SCALE GENOMIC DNA]</scope>
    <source>
        <strain evidence="1 2">CGMCC 1.10966</strain>
    </source>
</reference>
<dbReference type="InterPro" id="IPR037171">
    <property type="entry name" value="NagB/RpiA_transferase-like"/>
</dbReference>
<name>A0A3D9S571_9BACL</name>
<accession>A0A3D9S571</accession>
<organism evidence="1 2">
    <name type="scientific">Paenibacillus taihuensis</name>
    <dbReference type="NCBI Taxonomy" id="1156355"/>
    <lineage>
        <taxon>Bacteria</taxon>
        <taxon>Bacillati</taxon>
        <taxon>Bacillota</taxon>
        <taxon>Bacilli</taxon>
        <taxon>Bacillales</taxon>
        <taxon>Paenibacillaceae</taxon>
        <taxon>Paenibacillus</taxon>
    </lineage>
</organism>
<comment type="caution">
    <text evidence="1">The sequence shown here is derived from an EMBL/GenBank/DDBJ whole genome shotgun (WGS) entry which is preliminary data.</text>
</comment>
<dbReference type="GO" id="GO:0006043">
    <property type="term" value="P:glucosamine catabolic process"/>
    <property type="evidence" value="ECO:0007669"/>
    <property type="project" value="TreeGrafter"/>
</dbReference>
<dbReference type="PANTHER" id="PTHR11280">
    <property type="entry name" value="GLUCOSAMINE-6-PHOSPHATE ISOMERASE"/>
    <property type="match status" value="1"/>
</dbReference>
<dbReference type="GO" id="GO:0004342">
    <property type="term" value="F:glucosamine-6-phosphate deaminase activity"/>
    <property type="evidence" value="ECO:0007669"/>
    <property type="project" value="InterPro"/>
</dbReference>
<dbReference type="RefSeq" id="WP_116188821.1">
    <property type="nucleotide sequence ID" value="NZ_QTTN01000009.1"/>
</dbReference>
<keyword evidence="2" id="KW-1185">Reference proteome</keyword>
<dbReference type="GO" id="GO:0042802">
    <property type="term" value="F:identical protein binding"/>
    <property type="evidence" value="ECO:0007669"/>
    <property type="project" value="TreeGrafter"/>
</dbReference>
<sequence length="299" mass="33796">MSHIEAKQLYAWCKLPASELSGHPLRKIPLRIVSDSAAMGLLMAREFADDIKRANGEERPFRAIVPCGPKAWYEPFVRIVNEERISLARVTVFHMDECLDWQGRPLHPDDPYNFRSFMETHFYGGVDPELAVSAEQRYFPVPSSIELIKAKIAEAEIDLTLGGWGQDGHLAYNQARRHPYSAITVEQLRSSEIRVQDNNPDTIIALAQRTYGGAYQFVPPMSITLGMKECLSARKVRIYSDTGAWKQTALRVVLFAEETAEYPMTLLQSHPDALITATLETATHPISEHPEWAFNEVNV</sequence>
<dbReference type="OrthoDB" id="9791139at2"/>
<dbReference type="EMBL" id="QTTN01000009">
    <property type="protein sequence ID" value="REE87363.1"/>
    <property type="molecule type" value="Genomic_DNA"/>
</dbReference>
<dbReference type="Proteomes" id="UP000256304">
    <property type="component" value="Unassembled WGS sequence"/>
</dbReference>
<dbReference type="InterPro" id="IPR004547">
    <property type="entry name" value="Glucosamine6P_isomerase"/>
</dbReference>
<proteinExistence type="predicted"/>
<gene>
    <name evidence="1" type="ORF">A8990_1098</name>
</gene>
<dbReference type="GO" id="GO:0019262">
    <property type="term" value="P:N-acetylneuraminate catabolic process"/>
    <property type="evidence" value="ECO:0007669"/>
    <property type="project" value="TreeGrafter"/>
</dbReference>
<dbReference type="Gene3D" id="3.40.50.1360">
    <property type="match status" value="1"/>
</dbReference>
<evidence type="ECO:0000313" key="2">
    <source>
        <dbReference type="Proteomes" id="UP000256304"/>
    </source>
</evidence>
<dbReference type="SUPFAM" id="SSF100950">
    <property type="entry name" value="NagB/RpiA/CoA transferase-like"/>
    <property type="match status" value="1"/>
</dbReference>
<dbReference type="AlphaFoldDB" id="A0A3D9S571"/>
<protein>
    <submittedName>
        <fullName evidence="1">Glucosamine-6-phosphate deaminase</fullName>
    </submittedName>
</protein>
<dbReference type="GO" id="GO:0006046">
    <property type="term" value="P:N-acetylglucosamine catabolic process"/>
    <property type="evidence" value="ECO:0007669"/>
    <property type="project" value="TreeGrafter"/>
</dbReference>
<evidence type="ECO:0000313" key="1">
    <source>
        <dbReference type="EMBL" id="REE87363.1"/>
    </source>
</evidence>
<dbReference type="GO" id="GO:0005737">
    <property type="term" value="C:cytoplasm"/>
    <property type="evidence" value="ECO:0007669"/>
    <property type="project" value="TreeGrafter"/>
</dbReference>
<dbReference type="PANTHER" id="PTHR11280:SF5">
    <property type="entry name" value="GLUCOSAMINE-6-PHOSPHATE ISOMERASE"/>
    <property type="match status" value="1"/>
</dbReference>